<protein>
    <submittedName>
        <fullName evidence="1">Uncharacterized protein</fullName>
    </submittedName>
</protein>
<evidence type="ECO:0000313" key="1">
    <source>
        <dbReference type="EMBL" id="RHN43246.1"/>
    </source>
</evidence>
<reference evidence="1" key="1">
    <citation type="journal article" date="2018" name="Nat. Plants">
        <title>Whole-genome landscape of Medicago truncatula symbiotic genes.</title>
        <authorList>
            <person name="Pecrix Y."/>
            <person name="Gamas P."/>
            <person name="Carrere S."/>
        </authorList>
    </citation>
    <scope>NUCLEOTIDE SEQUENCE</scope>
    <source>
        <tissue evidence="1">Leaves</tissue>
    </source>
</reference>
<sequence>MEEDTNATSIIDFNEIETLLYNGKSIHTVALDNEQAEKVPIIEVEAEGLNLDSFPQKDVNIFIVVLMIQSNRHAWLIIRLHEI</sequence>
<gene>
    <name evidence="1" type="ORF">MtrunA17_Chr8g0385731</name>
</gene>
<accession>A0A396GQ33</accession>
<name>A0A396GQ33_MEDTR</name>
<dbReference type="EMBL" id="PSQE01000008">
    <property type="protein sequence ID" value="RHN43246.1"/>
    <property type="molecule type" value="Genomic_DNA"/>
</dbReference>
<dbReference type="Proteomes" id="UP000265566">
    <property type="component" value="Chromosome 8"/>
</dbReference>
<proteinExistence type="predicted"/>
<organism evidence="1">
    <name type="scientific">Medicago truncatula</name>
    <name type="common">Barrel medic</name>
    <name type="synonym">Medicago tribuloides</name>
    <dbReference type="NCBI Taxonomy" id="3880"/>
    <lineage>
        <taxon>Eukaryota</taxon>
        <taxon>Viridiplantae</taxon>
        <taxon>Streptophyta</taxon>
        <taxon>Embryophyta</taxon>
        <taxon>Tracheophyta</taxon>
        <taxon>Spermatophyta</taxon>
        <taxon>Magnoliopsida</taxon>
        <taxon>eudicotyledons</taxon>
        <taxon>Gunneridae</taxon>
        <taxon>Pentapetalae</taxon>
        <taxon>rosids</taxon>
        <taxon>fabids</taxon>
        <taxon>Fabales</taxon>
        <taxon>Fabaceae</taxon>
        <taxon>Papilionoideae</taxon>
        <taxon>50 kb inversion clade</taxon>
        <taxon>NPAAA clade</taxon>
        <taxon>Hologalegina</taxon>
        <taxon>IRL clade</taxon>
        <taxon>Trifolieae</taxon>
        <taxon>Medicago</taxon>
    </lineage>
</organism>
<dbReference type="AlphaFoldDB" id="A0A396GQ33"/>
<dbReference type="Gramene" id="rna49791">
    <property type="protein sequence ID" value="RHN43246.1"/>
    <property type="gene ID" value="gene49791"/>
</dbReference>
<comment type="caution">
    <text evidence="1">The sequence shown here is derived from an EMBL/GenBank/DDBJ whole genome shotgun (WGS) entry which is preliminary data.</text>
</comment>